<gene>
    <name evidence="13" type="primary">queA</name>
    <name evidence="14" type="ORF">MCB1EB_2014</name>
</gene>
<comment type="subcellular location">
    <subcellularLocation>
        <location evidence="1 13">Cytoplasm</location>
    </subcellularLocation>
</comment>
<dbReference type="Gene3D" id="3.40.1780.10">
    <property type="entry name" value="QueA-like"/>
    <property type="match status" value="1"/>
</dbReference>
<dbReference type="Gene3D" id="2.40.10.240">
    <property type="entry name" value="QueA-like"/>
    <property type="match status" value="1"/>
</dbReference>
<comment type="pathway">
    <text evidence="2 13">tRNA modification; tRNA-queuosine biosynthesis.</text>
</comment>
<evidence type="ECO:0000256" key="5">
    <source>
        <dbReference type="ARBA" id="ARBA00022679"/>
    </source>
</evidence>
<dbReference type="NCBIfam" id="TIGR00113">
    <property type="entry name" value="queA"/>
    <property type="match status" value="1"/>
</dbReference>
<dbReference type="Proteomes" id="UP000282597">
    <property type="component" value="Chromosome"/>
</dbReference>
<dbReference type="RefSeq" id="WP_045364552.1">
    <property type="nucleotide sequence ID" value="NZ_AP018150.1"/>
</dbReference>
<dbReference type="PANTHER" id="PTHR30307:SF0">
    <property type="entry name" value="S-ADENOSYLMETHIONINE:TRNA RIBOSYLTRANSFERASE-ISOMERASE"/>
    <property type="match status" value="1"/>
</dbReference>
<evidence type="ECO:0000256" key="11">
    <source>
        <dbReference type="ARBA" id="ARBA00069325"/>
    </source>
</evidence>
<protein>
    <recommendedName>
        <fullName evidence="11 13">S-adenosylmethionine:tRNA ribosyltransferase-isomerase</fullName>
        <ecNumber evidence="10 13">2.4.99.17</ecNumber>
    </recommendedName>
    <alternativeName>
        <fullName evidence="12 13">Queuosine biosynthesis protein QueA</fullName>
    </alternativeName>
</protein>
<dbReference type="EC" id="2.4.99.17" evidence="10 13"/>
<dbReference type="NCBIfam" id="NF001140">
    <property type="entry name" value="PRK00147.1"/>
    <property type="match status" value="1"/>
</dbReference>
<dbReference type="InterPro" id="IPR042118">
    <property type="entry name" value="QueA_dom1"/>
</dbReference>
<keyword evidence="4 13" id="KW-0963">Cytoplasm</keyword>
<dbReference type="EMBL" id="AP018150">
    <property type="protein sequence ID" value="BBE10175.1"/>
    <property type="molecule type" value="Genomic_DNA"/>
</dbReference>
<dbReference type="Pfam" id="PF02547">
    <property type="entry name" value="Queuosine_synth"/>
    <property type="match status" value="1"/>
</dbReference>
<evidence type="ECO:0000256" key="6">
    <source>
        <dbReference type="ARBA" id="ARBA00022691"/>
    </source>
</evidence>
<name>A0A2Z6EYG6_9BURK</name>
<evidence type="ECO:0000256" key="3">
    <source>
        <dbReference type="ARBA" id="ARBA00011245"/>
    </source>
</evidence>
<dbReference type="GO" id="GO:0005737">
    <property type="term" value="C:cytoplasm"/>
    <property type="evidence" value="ECO:0007669"/>
    <property type="project" value="UniProtKB-SubCell"/>
</dbReference>
<evidence type="ECO:0000313" key="14">
    <source>
        <dbReference type="EMBL" id="BBE10175.1"/>
    </source>
</evidence>
<keyword evidence="15" id="KW-1185">Reference proteome</keyword>
<dbReference type="InterPro" id="IPR003699">
    <property type="entry name" value="QueA"/>
</dbReference>
<keyword evidence="7 13" id="KW-0671">Queuosine biosynthesis</keyword>
<comment type="catalytic activity">
    <reaction evidence="8 13">
        <text>7-aminomethyl-7-carbaguanosine(34) in tRNA + S-adenosyl-L-methionine = epoxyqueuosine(34) in tRNA + adenine + L-methionine + 2 H(+)</text>
        <dbReference type="Rhea" id="RHEA:32155"/>
        <dbReference type="Rhea" id="RHEA-COMP:10342"/>
        <dbReference type="Rhea" id="RHEA-COMP:18582"/>
        <dbReference type="ChEBI" id="CHEBI:15378"/>
        <dbReference type="ChEBI" id="CHEBI:16708"/>
        <dbReference type="ChEBI" id="CHEBI:57844"/>
        <dbReference type="ChEBI" id="CHEBI:59789"/>
        <dbReference type="ChEBI" id="CHEBI:82833"/>
        <dbReference type="ChEBI" id="CHEBI:194443"/>
        <dbReference type="EC" id="2.4.99.17"/>
    </reaction>
</comment>
<dbReference type="GO" id="GO:0008616">
    <property type="term" value="P:tRNA queuosine(34) biosynthetic process"/>
    <property type="evidence" value="ECO:0007669"/>
    <property type="project" value="UniProtKB-UniRule"/>
</dbReference>
<evidence type="ECO:0000256" key="13">
    <source>
        <dbReference type="HAMAP-Rule" id="MF_00113"/>
    </source>
</evidence>
<evidence type="ECO:0000256" key="2">
    <source>
        <dbReference type="ARBA" id="ARBA00004691"/>
    </source>
</evidence>
<sequence>MYTLSDFDFKLPAELIAQTALANRSASRLLEVDNARAPAHLIDRRFAELPACIAAGDLLVFNDTQVLKARFFGNKASGGKIEVLIERIIGTRTALAQIRASKRPAVGSTLRLADAFEVTIGEPQQADAPASFYTLHFPEDCLSLIERYGRLPLPPYITHAPDATDEARYQTVYAANPGAVAAPTAGLHFDQALLAQLDARGVQRATLTLHVGAGTFQPVRTENLAQHRMHSEWYQISPSLVAAIARTRAAGRRVIAVGTTSLRALEAAAQSSAAQGTDTDLLCAGSGETDIFITPGYRFRVVDQLITNFHLPKSTLLMLVCAFAGFDVIHTAYQYAISQKYRFFSYGDAMFLTHRPC</sequence>
<comment type="subunit">
    <text evidence="3 13">Monomer.</text>
</comment>
<organism evidence="14 15">
    <name type="scientific">Mycoavidus cysteinexigens</name>
    <dbReference type="NCBI Taxonomy" id="1553431"/>
    <lineage>
        <taxon>Bacteria</taxon>
        <taxon>Pseudomonadati</taxon>
        <taxon>Pseudomonadota</taxon>
        <taxon>Betaproteobacteria</taxon>
        <taxon>Burkholderiales</taxon>
        <taxon>Burkholderiaceae</taxon>
        <taxon>Mycoavidus</taxon>
    </lineage>
</organism>
<evidence type="ECO:0000256" key="7">
    <source>
        <dbReference type="ARBA" id="ARBA00022785"/>
    </source>
</evidence>
<dbReference type="FunFam" id="3.40.1780.10:FF:000001">
    <property type="entry name" value="S-adenosylmethionine:tRNA ribosyltransferase-isomerase"/>
    <property type="match status" value="1"/>
</dbReference>
<keyword evidence="6 13" id="KW-0949">S-adenosyl-L-methionine</keyword>
<dbReference type="UniPathway" id="UPA00392"/>
<dbReference type="PANTHER" id="PTHR30307">
    <property type="entry name" value="S-ADENOSYLMETHIONINE:TRNA RIBOSYLTRANSFERASE-ISOMERASE"/>
    <property type="match status" value="1"/>
</dbReference>
<dbReference type="KEGG" id="mcys:MCB1EB_2014"/>
<evidence type="ECO:0000256" key="10">
    <source>
        <dbReference type="ARBA" id="ARBA00066503"/>
    </source>
</evidence>
<dbReference type="SUPFAM" id="SSF111337">
    <property type="entry name" value="QueA-like"/>
    <property type="match status" value="1"/>
</dbReference>
<dbReference type="GO" id="GO:0051075">
    <property type="term" value="F:S-adenosylmethionine:tRNA ribosyltransferase-isomerase activity"/>
    <property type="evidence" value="ECO:0007669"/>
    <property type="project" value="UniProtKB-EC"/>
</dbReference>
<reference evidence="14 15" key="1">
    <citation type="journal article" date="2018" name="Microbes Environ.">
        <title>Comparative Genomic Insights into Endofungal Lifestyles of Two Bacterial Endosymbionts, Mycoavidus cysteinexigens and Burkholderia rhizoxinica.</title>
        <authorList>
            <person name="Sharmin D."/>
            <person name="Guo Y."/>
            <person name="Nishizawa T."/>
            <person name="Ohshima S."/>
            <person name="Sato Y."/>
            <person name="Takashima Y."/>
            <person name="Narisawa K."/>
            <person name="Ohta H."/>
        </authorList>
    </citation>
    <scope>NUCLEOTIDE SEQUENCE [LARGE SCALE GENOMIC DNA]</scope>
    <source>
        <strain evidence="14 15">B1-EB</strain>
    </source>
</reference>
<evidence type="ECO:0000256" key="8">
    <source>
        <dbReference type="ARBA" id="ARBA00052751"/>
    </source>
</evidence>
<keyword evidence="14" id="KW-0413">Isomerase</keyword>
<evidence type="ECO:0000256" key="9">
    <source>
        <dbReference type="ARBA" id="ARBA00061210"/>
    </source>
</evidence>
<comment type="similarity">
    <text evidence="9 13">Belongs to the QueA family.</text>
</comment>
<dbReference type="AlphaFoldDB" id="A0A2Z6EYG6"/>
<accession>A0A2Z6EYG6</accession>
<comment type="function">
    <text evidence="13">Transfers and isomerizes the ribose moiety from AdoMet to the 7-aminomethyl group of 7-deazaguanine (preQ1-tRNA) to give epoxyqueuosine (oQ-tRNA).</text>
</comment>
<evidence type="ECO:0000313" key="15">
    <source>
        <dbReference type="Proteomes" id="UP000282597"/>
    </source>
</evidence>
<evidence type="ECO:0000256" key="1">
    <source>
        <dbReference type="ARBA" id="ARBA00004496"/>
    </source>
</evidence>
<evidence type="ECO:0000256" key="4">
    <source>
        <dbReference type="ARBA" id="ARBA00022490"/>
    </source>
</evidence>
<evidence type="ECO:0000256" key="12">
    <source>
        <dbReference type="ARBA" id="ARBA00076160"/>
    </source>
</evidence>
<dbReference type="InterPro" id="IPR042119">
    <property type="entry name" value="QueA_dom2"/>
</dbReference>
<dbReference type="InterPro" id="IPR036100">
    <property type="entry name" value="QueA_sf"/>
</dbReference>
<keyword evidence="5 13" id="KW-0808">Transferase</keyword>
<dbReference type="HAMAP" id="MF_00113">
    <property type="entry name" value="QueA"/>
    <property type="match status" value="1"/>
</dbReference>
<proteinExistence type="inferred from homology"/>